<feature type="compositionally biased region" description="Basic and acidic residues" evidence="1">
    <location>
        <begin position="256"/>
        <end position="266"/>
    </location>
</feature>
<dbReference type="EMBL" id="CAUYUJ010020503">
    <property type="protein sequence ID" value="CAK0898736.1"/>
    <property type="molecule type" value="Genomic_DNA"/>
</dbReference>
<comment type="caution">
    <text evidence="2">The sequence shown here is derived from an EMBL/GenBank/DDBJ whole genome shotgun (WGS) entry which is preliminary data.</text>
</comment>
<organism evidence="2 3">
    <name type="scientific">Prorocentrum cordatum</name>
    <dbReference type="NCBI Taxonomy" id="2364126"/>
    <lineage>
        <taxon>Eukaryota</taxon>
        <taxon>Sar</taxon>
        <taxon>Alveolata</taxon>
        <taxon>Dinophyceae</taxon>
        <taxon>Prorocentrales</taxon>
        <taxon>Prorocentraceae</taxon>
        <taxon>Prorocentrum</taxon>
    </lineage>
</organism>
<proteinExistence type="predicted"/>
<evidence type="ECO:0000256" key="1">
    <source>
        <dbReference type="SAM" id="MobiDB-lite"/>
    </source>
</evidence>
<keyword evidence="3" id="KW-1185">Reference proteome</keyword>
<reference evidence="2" key="1">
    <citation type="submission" date="2023-10" db="EMBL/GenBank/DDBJ databases">
        <authorList>
            <person name="Chen Y."/>
            <person name="Shah S."/>
            <person name="Dougan E. K."/>
            <person name="Thang M."/>
            <person name="Chan C."/>
        </authorList>
    </citation>
    <scope>NUCLEOTIDE SEQUENCE [LARGE SCALE GENOMIC DNA]</scope>
</reference>
<protein>
    <submittedName>
        <fullName evidence="2">Uncharacterized protein</fullName>
    </submittedName>
</protein>
<accession>A0ABN9XK02</accession>
<feature type="region of interest" description="Disordered" evidence="1">
    <location>
        <begin position="359"/>
        <end position="387"/>
    </location>
</feature>
<dbReference type="Proteomes" id="UP001189429">
    <property type="component" value="Unassembled WGS sequence"/>
</dbReference>
<gene>
    <name evidence="2" type="ORF">PCOR1329_LOCUS76455</name>
</gene>
<name>A0ABN9XK02_9DINO</name>
<feature type="compositionally biased region" description="Polar residues" evidence="1">
    <location>
        <begin position="373"/>
        <end position="383"/>
    </location>
</feature>
<sequence length="483" mass="52280">MSHVAPVCFPSPPRDVASGMPPWSAPLILPGGQHVPAWAVAPPVPSPHAAGLARGMPPQQGAWAPVVPPPAVAAPAESAKIEVGATVEVVEAFKSNSKGDRAMLKPGQKGTVVKLDEDGDAFIKFNDHKDKEWVVTANFHKLRVVPNYPEEARETRSTEKRCNRGVAPQPAVAFSPRGTPQQLAPPAQVGAAVEVVETFKSNSKGDRATLEVGQKGTVVKVDEDGDAFIKFDDHKDKEWVVRANFHKLRFVTDHAEETREAPDTEKRRTRGVALQPAAALSPRGPPQQLMPPVQASPFQKQMESRVAALQAHAAVMDMHHAMLQAERDRVASMQQQVIQSKVRLTEDIQALQAEIEKQKAVAPTAEKPGALSFDSQTSTSAGSPSLMDDFESMKEGATITVLEDFKSSSKGAKVQLTVGQKGVVCRVDSDGDVLVKFRDHPDKEWITRNNFDKLRVSKAPTKVPKAQDPMVTEVSNSGAMCRC</sequence>
<evidence type="ECO:0000313" key="3">
    <source>
        <dbReference type="Proteomes" id="UP001189429"/>
    </source>
</evidence>
<evidence type="ECO:0000313" key="2">
    <source>
        <dbReference type="EMBL" id="CAK0898736.1"/>
    </source>
</evidence>
<feature type="region of interest" description="Disordered" evidence="1">
    <location>
        <begin position="256"/>
        <end position="295"/>
    </location>
</feature>